<dbReference type="RefSeq" id="WP_107989611.1">
    <property type="nucleotide sequence ID" value="NZ_QAYG01000002.1"/>
</dbReference>
<feature type="compositionally biased region" description="Basic and acidic residues" evidence="1">
    <location>
        <begin position="48"/>
        <end position="68"/>
    </location>
</feature>
<feature type="region of interest" description="Disordered" evidence="1">
    <location>
        <begin position="113"/>
        <end position="135"/>
    </location>
</feature>
<evidence type="ECO:0000256" key="1">
    <source>
        <dbReference type="SAM" id="MobiDB-lite"/>
    </source>
</evidence>
<dbReference type="Proteomes" id="UP000244081">
    <property type="component" value="Unassembled WGS sequence"/>
</dbReference>
<keyword evidence="3" id="KW-1185">Reference proteome</keyword>
<sequence length="135" mass="14389">MDSGVIKPVSALAQAVTSQAQYAMRSAAANETELPAEQVVTPATESDGSARSRAEAERRDDRPLKRENYFDQETDTLIFRATDPSTGEVVRQIPEEALLRLRQALASQTATNIPAAGAQASIGTGSSEPTVSRTL</sequence>
<dbReference type="AlphaFoldDB" id="A0A2T5VDH5"/>
<name>A0A2T5VDH5_9HYPH</name>
<comment type="caution">
    <text evidence="2">The sequence shown here is derived from an EMBL/GenBank/DDBJ whole genome shotgun (WGS) entry which is preliminary data.</text>
</comment>
<dbReference type="Gene3D" id="3.30.160.170">
    <property type="entry name" value="FlaG-like"/>
    <property type="match status" value="1"/>
</dbReference>
<feature type="compositionally biased region" description="Polar residues" evidence="1">
    <location>
        <begin position="121"/>
        <end position="135"/>
    </location>
</feature>
<dbReference type="OrthoDB" id="7996903at2"/>
<organism evidence="2 3">
    <name type="scientific">Breoghania corrubedonensis</name>
    <dbReference type="NCBI Taxonomy" id="665038"/>
    <lineage>
        <taxon>Bacteria</taxon>
        <taxon>Pseudomonadati</taxon>
        <taxon>Pseudomonadota</taxon>
        <taxon>Alphaproteobacteria</taxon>
        <taxon>Hyphomicrobiales</taxon>
        <taxon>Stappiaceae</taxon>
        <taxon>Breoghania</taxon>
    </lineage>
</organism>
<feature type="region of interest" description="Disordered" evidence="1">
    <location>
        <begin position="29"/>
        <end position="68"/>
    </location>
</feature>
<dbReference type="InterPro" id="IPR035924">
    <property type="entry name" value="FlaG-like_sf"/>
</dbReference>
<dbReference type="EMBL" id="QAYG01000002">
    <property type="protein sequence ID" value="PTW61784.1"/>
    <property type="molecule type" value="Genomic_DNA"/>
</dbReference>
<gene>
    <name evidence="2" type="ORF">C8N35_102500</name>
</gene>
<dbReference type="InterPro" id="IPR005186">
    <property type="entry name" value="FlaG"/>
</dbReference>
<dbReference type="Pfam" id="PF03646">
    <property type="entry name" value="FlaG"/>
    <property type="match status" value="1"/>
</dbReference>
<evidence type="ECO:0000313" key="2">
    <source>
        <dbReference type="EMBL" id="PTW61784.1"/>
    </source>
</evidence>
<dbReference type="SUPFAM" id="SSF160214">
    <property type="entry name" value="FlaG-like"/>
    <property type="match status" value="1"/>
</dbReference>
<evidence type="ECO:0000313" key="3">
    <source>
        <dbReference type="Proteomes" id="UP000244081"/>
    </source>
</evidence>
<accession>A0A2T5VDH5</accession>
<proteinExistence type="predicted"/>
<protein>
    <submittedName>
        <fullName evidence="2">FlaG protein</fullName>
    </submittedName>
</protein>
<reference evidence="2 3" key="1">
    <citation type="submission" date="2018-04" db="EMBL/GenBank/DDBJ databases">
        <title>Genomic Encyclopedia of Archaeal and Bacterial Type Strains, Phase II (KMG-II): from individual species to whole genera.</title>
        <authorList>
            <person name="Goeker M."/>
        </authorList>
    </citation>
    <scope>NUCLEOTIDE SEQUENCE [LARGE SCALE GENOMIC DNA]</scope>
    <source>
        <strain evidence="2 3">DSM 23382</strain>
    </source>
</reference>